<dbReference type="Pfam" id="PF01535">
    <property type="entry name" value="PPR"/>
    <property type="match status" value="5"/>
</dbReference>
<organism evidence="4 5">
    <name type="scientific">Lithospermum erythrorhizon</name>
    <name type="common">Purple gromwell</name>
    <name type="synonym">Lithospermum officinale var. erythrorhizon</name>
    <dbReference type="NCBI Taxonomy" id="34254"/>
    <lineage>
        <taxon>Eukaryota</taxon>
        <taxon>Viridiplantae</taxon>
        <taxon>Streptophyta</taxon>
        <taxon>Embryophyta</taxon>
        <taxon>Tracheophyta</taxon>
        <taxon>Spermatophyta</taxon>
        <taxon>Magnoliopsida</taxon>
        <taxon>eudicotyledons</taxon>
        <taxon>Gunneridae</taxon>
        <taxon>Pentapetalae</taxon>
        <taxon>asterids</taxon>
        <taxon>lamiids</taxon>
        <taxon>Boraginales</taxon>
        <taxon>Boraginaceae</taxon>
        <taxon>Boraginoideae</taxon>
        <taxon>Lithospermeae</taxon>
        <taxon>Lithospermum</taxon>
    </lineage>
</organism>
<dbReference type="PROSITE" id="PS51375">
    <property type="entry name" value="PPR"/>
    <property type="match status" value="8"/>
</dbReference>
<dbReference type="Proteomes" id="UP001454036">
    <property type="component" value="Unassembled WGS sequence"/>
</dbReference>
<feature type="repeat" description="PPR" evidence="2">
    <location>
        <begin position="676"/>
        <end position="710"/>
    </location>
</feature>
<gene>
    <name evidence="4" type="ORF">LIER_37353</name>
</gene>
<dbReference type="EMBL" id="BAABME010017893">
    <property type="protein sequence ID" value="GAA0151774.1"/>
    <property type="molecule type" value="Genomic_DNA"/>
</dbReference>
<keyword evidence="1" id="KW-0677">Repeat</keyword>
<dbReference type="InterPro" id="IPR046960">
    <property type="entry name" value="PPR_At4g14850-like_plant"/>
</dbReference>
<accession>A0AAV3PJ63</accession>
<evidence type="ECO:0000256" key="2">
    <source>
        <dbReference type="PROSITE-ProRule" id="PRU00708"/>
    </source>
</evidence>
<keyword evidence="5" id="KW-1185">Reference proteome</keyword>
<feature type="repeat" description="PPR" evidence="2">
    <location>
        <begin position="540"/>
        <end position="574"/>
    </location>
</feature>
<feature type="region of interest" description="Disordered" evidence="3">
    <location>
        <begin position="13"/>
        <end position="50"/>
    </location>
</feature>
<feature type="compositionally biased region" description="Low complexity" evidence="3">
    <location>
        <begin position="26"/>
        <end position="39"/>
    </location>
</feature>
<evidence type="ECO:0008006" key="6">
    <source>
        <dbReference type="Google" id="ProtNLM"/>
    </source>
</evidence>
<evidence type="ECO:0000313" key="5">
    <source>
        <dbReference type="Proteomes" id="UP001454036"/>
    </source>
</evidence>
<feature type="repeat" description="PPR" evidence="2">
    <location>
        <begin position="641"/>
        <end position="675"/>
    </location>
</feature>
<dbReference type="GO" id="GO:0003723">
    <property type="term" value="F:RNA binding"/>
    <property type="evidence" value="ECO:0007669"/>
    <property type="project" value="InterPro"/>
</dbReference>
<dbReference type="InterPro" id="IPR011990">
    <property type="entry name" value="TPR-like_helical_dom_sf"/>
</dbReference>
<feature type="repeat" description="PPR" evidence="2">
    <location>
        <begin position="505"/>
        <end position="539"/>
    </location>
</feature>
<evidence type="ECO:0000256" key="1">
    <source>
        <dbReference type="ARBA" id="ARBA00022737"/>
    </source>
</evidence>
<dbReference type="GO" id="GO:0009451">
    <property type="term" value="P:RNA modification"/>
    <property type="evidence" value="ECO:0007669"/>
    <property type="project" value="InterPro"/>
</dbReference>
<proteinExistence type="predicted"/>
<dbReference type="AlphaFoldDB" id="A0AAV3PJ63"/>
<dbReference type="Pfam" id="PF13041">
    <property type="entry name" value="PPR_2"/>
    <property type="match status" value="2"/>
</dbReference>
<feature type="repeat" description="PPR" evidence="2">
    <location>
        <begin position="368"/>
        <end position="402"/>
    </location>
</feature>
<protein>
    <recommendedName>
        <fullName evidence="6">Pentatricopeptide repeat-containing protein</fullName>
    </recommendedName>
</protein>
<sequence>MATLHEYTLHSPLPPFLTRPPNHSISTKPNSLSSPNSSTNHHKLTPLSHSSTLSNTQNLLLFQEPISSTVYASIIEACDSPRGCRQIHAHIIKNGFCGHEFVETKLLQAYAKCGCFLDAAQLFDKMPERNLYTWIAILKVYLDNGSYEDAFLLFLDLLVEDVGLEFFVFPVALKICSGYGGVELGRQFHGVLVRNGFSDNVYVGNALIDMYGKCGSFDDARGVLSNMGTRDRVSWNSMVTACAANGLVYEALEFLENMSLEDKLKPNFVTWSAIIGGFAQNGYDVEAIEMLRRMVAAGFEPNARTLASVLPACARLRSLELGKEIHGYIMRHGSVSNPFVVNGLTDLYRRCGDMQSAFSVFSKFSLKNEVSYNTIIVGYCEHGDVDKAKEIFYQMELEGKKKDTISWNSMISGYVNNSMFDEALHMFLDMVSKDEAKADSYTLGSVLSACANIASFRCGKEVHSLAIVGGLDSNSFVGGALVEMYCKCQDLDAALKAFDEVKEKDIATWNALISGYARCDQFESIHTLLQHMKEDGFEPNAFTFNGIIAGYVENERNEMALKLFSEMQASNCFPDIYTVGMILTACAKLASVERGKQVHSYAIKLGYEADSFIGAALVDMYAKCGTIRDASLVHSLIKDLNLVTQNAMLTAYAMHGHGEEGIGFFRSLLLNGFRPDGVTFLSVLSSCVHVGSVETGQEFFNLMRHYGVRPTLKHYTCMVDLLSRAGQLNKAYNVIKKMPMAPDSVIWGALLGGCVKHRNVGIGELAAKKLIELEPDIAGNYVMLANLYAFAGRWTDLAITRQVIDDKQIYKSPGCSWIEDKDGIHMFVASDKSHDRATEIYSMLDLLRTRMKLVHTI</sequence>
<dbReference type="InterPro" id="IPR002885">
    <property type="entry name" value="PPR_rpt"/>
</dbReference>
<dbReference type="FunFam" id="1.25.40.10:FF:000393">
    <property type="entry name" value="Pentatricopeptide repeat-containing protein At1g20230"/>
    <property type="match status" value="1"/>
</dbReference>
<dbReference type="Pfam" id="PF13812">
    <property type="entry name" value="PPR_3"/>
    <property type="match status" value="1"/>
</dbReference>
<feature type="repeat" description="PPR" evidence="2">
    <location>
        <begin position="403"/>
        <end position="437"/>
    </location>
</feature>
<evidence type="ECO:0000256" key="3">
    <source>
        <dbReference type="SAM" id="MobiDB-lite"/>
    </source>
</evidence>
<dbReference type="Gene3D" id="1.25.40.10">
    <property type="entry name" value="Tetratricopeptide repeat domain"/>
    <property type="match status" value="5"/>
</dbReference>
<dbReference type="PANTHER" id="PTHR47926:SF386">
    <property type="entry name" value="PENTATRICOPEPTIDE REPEAT-CONTAINING PROTEIN"/>
    <property type="match status" value="1"/>
</dbReference>
<dbReference type="InterPro" id="IPR046848">
    <property type="entry name" value="E_motif"/>
</dbReference>
<name>A0AAV3PJ63_LITER</name>
<dbReference type="PANTHER" id="PTHR47926">
    <property type="entry name" value="PENTATRICOPEPTIDE REPEAT-CONTAINING PROTEIN"/>
    <property type="match status" value="1"/>
</dbReference>
<dbReference type="NCBIfam" id="TIGR00756">
    <property type="entry name" value="PPR"/>
    <property type="match status" value="7"/>
</dbReference>
<comment type="caution">
    <text evidence="4">The sequence shown here is derived from an EMBL/GenBank/DDBJ whole genome shotgun (WGS) entry which is preliminary data.</text>
</comment>
<reference evidence="4 5" key="1">
    <citation type="submission" date="2024-01" db="EMBL/GenBank/DDBJ databases">
        <title>The complete chloroplast genome sequence of Lithospermum erythrorhizon: insights into the phylogenetic relationship among Boraginaceae species and the maternal lineages of purple gromwells.</title>
        <authorList>
            <person name="Okada T."/>
            <person name="Watanabe K."/>
        </authorList>
    </citation>
    <scope>NUCLEOTIDE SEQUENCE [LARGE SCALE GENOMIC DNA]</scope>
</reference>
<feature type="repeat" description="PPR" evidence="2">
    <location>
        <begin position="231"/>
        <end position="266"/>
    </location>
</feature>
<feature type="repeat" description="PPR" evidence="2">
    <location>
        <begin position="267"/>
        <end position="301"/>
    </location>
</feature>
<dbReference type="Pfam" id="PF12854">
    <property type="entry name" value="PPR_1"/>
    <property type="match status" value="2"/>
</dbReference>
<evidence type="ECO:0000313" key="4">
    <source>
        <dbReference type="EMBL" id="GAA0151774.1"/>
    </source>
</evidence>
<dbReference type="Pfam" id="PF20431">
    <property type="entry name" value="E_motif"/>
    <property type="match status" value="1"/>
</dbReference>
<dbReference type="FunFam" id="1.25.40.10:FF:000090">
    <property type="entry name" value="Pentatricopeptide repeat-containing protein, chloroplastic"/>
    <property type="match status" value="1"/>
</dbReference>